<evidence type="ECO:0000256" key="2">
    <source>
        <dbReference type="ARBA" id="ARBA00004371"/>
    </source>
</evidence>
<keyword evidence="18" id="KW-0458">Lysosome</keyword>
<keyword evidence="14" id="KW-0333">Golgi apparatus</keyword>
<dbReference type="SUPFAM" id="SSF53187">
    <property type="entry name" value="Zn-dependent exopeptidases"/>
    <property type="match status" value="1"/>
</dbReference>
<organism evidence="23 24">
    <name type="scientific">Aquimarina spongiae</name>
    <dbReference type="NCBI Taxonomy" id="570521"/>
    <lineage>
        <taxon>Bacteria</taxon>
        <taxon>Pseudomonadati</taxon>
        <taxon>Bacteroidota</taxon>
        <taxon>Flavobacteriia</taxon>
        <taxon>Flavobacteriales</taxon>
        <taxon>Flavobacteriaceae</taxon>
        <taxon>Aquimarina</taxon>
    </lineage>
</organism>
<dbReference type="GO" id="GO:0005764">
    <property type="term" value="C:lysosome"/>
    <property type="evidence" value="ECO:0007669"/>
    <property type="project" value="UniProtKB-SubCell"/>
</dbReference>
<dbReference type="Pfam" id="PF04389">
    <property type="entry name" value="Peptidase_M28"/>
    <property type="match status" value="1"/>
</dbReference>
<proteinExistence type="predicted"/>
<reference evidence="24" key="1">
    <citation type="submission" date="2016-11" db="EMBL/GenBank/DDBJ databases">
        <authorList>
            <person name="Varghese N."/>
            <person name="Submissions S."/>
        </authorList>
    </citation>
    <scope>NUCLEOTIDE SEQUENCE [LARGE SCALE GENOMIC DNA]</scope>
    <source>
        <strain evidence="24">DSM 22623</strain>
    </source>
</reference>
<gene>
    <name evidence="23" type="ORF">SAMN04488508_110148</name>
</gene>
<evidence type="ECO:0000256" key="7">
    <source>
        <dbReference type="ARBA" id="ARBA00022645"/>
    </source>
</evidence>
<evidence type="ECO:0000313" key="23">
    <source>
        <dbReference type="EMBL" id="SHJ55601.1"/>
    </source>
</evidence>
<feature type="domain" description="Peptidase M28" evidence="22">
    <location>
        <begin position="264"/>
        <end position="449"/>
    </location>
</feature>
<dbReference type="GO" id="GO:0070573">
    <property type="term" value="F:metallodipeptidase activity"/>
    <property type="evidence" value="ECO:0007669"/>
    <property type="project" value="InterPro"/>
</dbReference>
<evidence type="ECO:0000256" key="6">
    <source>
        <dbReference type="ARBA" id="ARBA00022525"/>
    </source>
</evidence>
<dbReference type="Gene3D" id="3.50.30.30">
    <property type="match status" value="1"/>
</dbReference>
<dbReference type="STRING" id="570521.SAMN04488508_110148"/>
<evidence type="ECO:0000256" key="5">
    <source>
        <dbReference type="ARBA" id="ARBA00014116"/>
    </source>
</evidence>
<evidence type="ECO:0000256" key="10">
    <source>
        <dbReference type="ARBA" id="ARBA00022729"/>
    </source>
</evidence>
<keyword evidence="10 21" id="KW-0732">Signal</keyword>
<keyword evidence="17" id="KW-0325">Glycoprotein</keyword>
<keyword evidence="13" id="KW-0862">Zinc</keyword>
<sequence length="462" mass="50911">MLRKITPILFILLSLNGFAQTPSVEDSTMLKKIYTTSLVNGKSYEWLDYLSNQIGGRLSGSINAQKAVEWGEKELKELGIDKVWLQSVMVPKWTRGVTEFAYIETEPGKTTNVPICALGGSVPTPIGGIKAPIIEVKGLEDLRTLGTDQIEGKIVFYNRPMQPDLIQTFEAYGGCVDQRYSGAAEAAKFGAVGVIVRSMNLRMDDFPHTGAMSYGDLPNSDKIPAAAISTNGADLLSSMLRLNPKIKFHINMNCRSWKDVESFNVIGQITGTDFPNEYMVVGGHLDSWDLGDGSHDDGAGVVQSMEVLRLLKEIGYKPKRSIRVVLFMNEENGLRGGKKYAKVAKSKGEKHVFALESDAGAFTPRGFSFDCDDANFNQIQSWKPLFEPYLVHYFAKGGSGADIGPLKGNGIVLAGLRPDSQRYFDYHHAKNDTFDAINKRELELGAATMTSLVYLFDKYGVK</sequence>
<dbReference type="GO" id="GO:0004180">
    <property type="term" value="F:carboxypeptidase activity"/>
    <property type="evidence" value="ECO:0007669"/>
    <property type="project" value="UniProtKB-KW"/>
</dbReference>
<evidence type="ECO:0000256" key="11">
    <source>
        <dbReference type="ARBA" id="ARBA00022801"/>
    </source>
</evidence>
<keyword evidence="9" id="KW-0479">Metal-binding</keyword>
<keyword evidence="12" id="KW-0256">Endoplasmic reticulum</keyword>
<evidence type="ECO:0000259" key="22">
    <source>
        <dbReference type="Pfam" id="PF04389"/>
    </source>
</evidence>
<feature type="chain" id="PRO_5012951864" description="Carboxypeptidase Q" evidence="21">
    <location>
        <begin position="20"/>
        <end position="462"/>
    </location>
</feature>
<evidence type="ECO:0000256" key="16">
    <source>
        <dbReference type="ARBA" id="ARBA00023145"/>
    </source>
</evidence>
<evidence type="ECO:0000313" key="24">
    <source>
        <dbReference type="Proteomes" id="UP000184432"/>
    </source>
</evidence>
<accession>A0A1M6K9G9</accession>
<dbReference type="RefSeq" id="WP_073320681.1">
    <property type="nucleotide sequence ID" value="NZ_FQYP01000010.1"/>
</dbReference>
<evidence type="ECO:0000256" key="21">
    <source>
        <dbReference type="SAM" id="SignalP"/>
    </source>
</evidence>
<dbReference type="GO" id="GO:0046872">
    <property type="term" value="F:metal ion binding"/>
    <property type="evidence" value="ECO:0007669"/>
    <property type="project" value="UniProtKB-KW"/>
</dbReference>
<dbReference type="PANTHER" id="PTHR12053:SF3">
    <property type="entry name" value="CARBOXYPEPTIDASE Q"/>
    <property type="match status" value="1"/>
</dbReference>
<keyword evidence="15" id="KW-0482">Metalloprotease</keyword>
<dbReference type="InterPro" id="IPR039866">
    <property type="entry name" value="CPQ"/>
</dbReference>
<dbReference type="EMBL" id="FQYP01000010">
    <property type="protein sequence ID" value="SHJ55601.1"/>
    <property type="molecule type" value="Genomic_DNA"/>
</dbReference>
<name>A0A1M6K9G9_9FLAO</name>
<dbReference type="OrthoDB" id="9769665at2"/>
<protein>
    <recommendedName>
        <fullName evidence="5">Carboxypeptidase Q</fullName>
    </recommendedName>
    <alternativeName>
        <fullName evidence="20">Plasma glutamate carboxypeptidase</fullName>
    </alternativeName>
</protein>
<keyword evidence="11" id="KW-0378">Hydrolase</keyword>
<keyword evidence="24" id="KW-1185">Reference proteome</keyword>
<feature type="signal peptide" evidence="21">
    <location>
        <begin position="1"/>
        <end position="19"/>
    </location>
</feature>
<evidence type="ECO:0000256" key="17">
    <source>
        <dbReference type="ARBA" id="ARBA00023180"/>
    </source>
</evidence>
<dbReference type="PANTHER" id="PTHR12053">
    <property type="entry name" value="PROTEASE FAMILY M28 PLASMA GLUTAMATE CARBOXYPEPTIDASE-RELATED"/>
    <property type="match status" value="1"/>
</dbReference>
<evidence type="ECO:0000256" key="20">
    <source>
        <dbReference type="ARBA" id="ARBA00033328"/>
    </source>
</evidence>
<evidence type="ECO:0000256" key="8">
    <source>
        <dbReference type="ARBA" id="ARBA00022670"/>
    </source>
</evidence>
<evidence type="ECO:0000256" key="1">
    <source>
        <dbReference type="ARBA" id="ARBA00004240"/>
    </source>
</evidence>
<keyword evidence="7" id="KW-0121">Carboxypeptidase</keyword>
<evidence type="ECO:0000256" key="3">
    <source>
        <dbReference type="ARBA" id="ARBA00004555"/>
    </source>
</evidence>
<evidence type="ECO:0000256" key="12">
    <source>
        <dbReference type="ARBA" id="ARBA00022824"/>
    </source>
</evidence>
<dbReference type="Proteomes" id="UP000184432">
    <property type="component" value="Unassembled WGS sequence"/>
</dbReference>
<comment type="subunit">
    <text evidence="19">Homodimer. The monomeric form is inactive while the homodimer is active.</text>
</comment>
<dbReference type="Gene3D" id="3.40.630.10">
    <property type="entry name" value="Zn peptidases"/>
    <property type="match status" value="1"/>
</dbReference>
<evidence type="ECO:0000256" key="13">
    <source>
        <dbReference type="ARBA" id="ARBA00022833"/>
    </source>
</evidence>
<dbReference type="AlphaFoldDB" id="A0A1M6K9G9"/>
<dbReference type="InterPro" id="IPR007484">
    <property type="entry name" value="Peptidase_M28"/>
</dbReference>
<evidence type="ECO:0000256" key="14">
    <source>
        <dbReference type="ARBA" id="ARBA00023034"/>
    </source>
</evidence>
<evidence type="ECO:0000256" key="4">
    <source>
        <dbReference type="ARBA" id="ARBA00004613"/>
    </source>
</evidence>
<keyword evidence="16" id="KW-0865">Zymogen</keyword>
<evidence type="ECO:0000256" key="18">
    <source>
        <dbReference type="ARBA" id="ARBA00023228"/>
    </source>
</evidence>
<keyword evidence="8" id="KW-0645">Protease</keyword>
<dbReference type="GO" id="GO:0005576">
    <property type="term" value="C:extracellular region"/>
    <property type="evidence" value="ECO:0007669"/>
    <property type="project" value="UniProtKB-SubCell"/>
</dbReference>
<dbReference type="GO" id="GO:0006508">
    <property type="term" value="P:proteolysis"/>
    <property type="evidence" value="ECO:0007669"/>
    <property type="project" value="UniProtKB-KW"/>
</dbReference>
<evidence type="ECO:0000256" key="15">
    <source>
        <dbReference type="ARBA" id="ARBA00023049"/>
    </source>
</evidence>
<evidence type="ECO:0000256" key="19">
    <source>
        <dbReference type="ARBA" id="ARBA00025833"/>
    </source>
</evidence>
<evidence type="ECO:0000256" key="9">
    <source>
        <dbReference type="ARBA" id="ARBA00022723"/>
    </source>
</evidence>
<comment type="subcellular location">
    <subcellularLocation>
        <location evidence="1">Endoplasmic reticulum</location>
    </subcellularLocation>
    <subcellularLocation>
        <location evidence="3">Golgi apparatus</location>
    </subcellularLocation>
    <subcellularLocation>
        <location evidence="2">Lysosome</location>
    </subcellularLocation>
    <subcellularLocation>
        <location evidence="4">Secreted</location>
    </subcellularLocation>
</comment>
<keyword evidence="6" id="KW-0964">Secreted</keyword>